<dbReference type="GO" id="GO:0006310">
    <property type="term" value="P:DNA recombination"/>
    <property type="evidence" value="ECO:0007669"/>
    <property type="project" value="UniProtKB-KW"/>
</dbReference>
<dbReference type="AlphaFoldDB" id="A0A7Z0WUQ5"/>
<organism evidence="2 3">
    <name type="scientific">Bacillus paralicheniformis</name>
    <dbReference type="NCBI Taxonomy" id="1648923"/>
    <lineage>
        <taxon>Bacteria</taxon>
        <taxon>Bacillati</taxon>
        <taxon>Bacillota</taxon>
        <taxon>Bacilli</taxon>
        <taxon>Bacillales</taxon>
        <taxon>Bacillaceae</taxon>
        <taxon>Bacillus</taxon>
    </lineage>
</organism>
<dbReference type="EMBL" id="LKPO01000022">
    <property type="protein sequence ID" value="OLF89258.1"/>
    <property type="molecule type" value="Genomic_DNA"/>
</dbReference>
<keyword evidence="1" id="KW-0233">DNA recombination</keyword>
<comment type="caution">
    <text evidence="2">The sequence shown here is derived from an EMBL/GenBank/DDBJ whole genome shotgun (WGS) entry which is preliminary data.</text>
</comment>
<evidence type="ECO:0000313" key="3">
    <source>
        <dbReference type="Proteomes" id="UP000185604"/>
    </source>
</evidence>
<evidence type="ECO:0000256" key="1">
    <source>
        <dbReference type="ARBA" id="ARBA00023172"/>
    </source>
</evidence>
<accession>A0A7Z0WUQ5</accession>
<dbReference type="GO" id="GO:0003677">
    <property type="term" value="F:DNA binding"/>
    <property type="evidence" value="ECO:0007669"/>
    <property type="project" value="InterPro"/>
</dbReference>
<dbReference type="Proteomes" id="UP000185604">
    <property type="component" value="Unassembled WGS sequence"/>
</dbReference>
<dbReference type="Gene3D" id="1.10.443.10">
    <property type="entry name" value="Intergrase catalytic core"/>
    <property type="match status" value="1"/>
</dbReference>
<dbReference type="SUPFAM" id="SSF56349">
    <property type="entry name" value="DNA breaking-rejoining enzymes"/>
    <property type="match status" value="1"/>
</dbReference>
<evidence type="ECO:0000313" key="2">
    <source>
        <dbReference type="EMBL" id="OLF89258.1"/>
    </source>
</evidence>
<dbReference type="GO" id="GO:0015074">
    <property type="term" value="P:DNA integration"/>
    <property type="evidence" value="ECO:0007669"/>
    <property type="project" value="InterPro"/>
</dbReference>
<gene>
    <name evidence="2" type="ORF">B4121_3651</name>
</gene>
<dbReference type="InterPro" id="IPR011010">
    <property type="entry name" value="DNA_brk_join_enz"/>
</dbReference>
<dbReference type="InterPro" id="IPR013762">
    <property type="entry name" value="Integrase-like_cat_sf"/>
</dbReference>
<reference evidence="2 3" key="1">
    <citation type="journal article" date="2016" name="Front. Microbiol.">
        <title>High-Level Heat Resistance of Spores of Bacillus amyloliquefaciens and Bacillus licheniformis Results from the Presence of a spoVA Operon in a Tn1546 Transposon.</title>
        <authorList>
            <person name="Berendsen E.M."/>
            <person name="Koning R.A."/>
            <person name="Boekhorst J."/>
            <person name="de Jong A."/>
            <person name="Kuipers O.P."/>
            <person name="Wells-Bennik M.H."/>
        </authorList>
    </citation>
    <scope>NUCLEOTIDE SEQUENCE [LARGE SCALE GENOMIC DNA]</scope>
    <source>
        <strain evidence="2 3">B4121</strain>
    </source>
</reference>
<sequence length="58" mass="6881">MSIYYVSERLGHADIETTSNTYVHLIKELRERDETETVNIFEDMAVEEVEKPEEVEYV</sequence>
<protein>
    <submittedName>
        <fullName evidence="2">Phage integrase</fullName>
    </submittedName>
</protein>
<name>A0A7Z0WUQ5_9BACI</name>
<proteinExistence type="predicted"/>